<dbReference type="RefSeq" id="WP_070926006.1">
    <property type="nucleotide sequence ID" value="NZ_CANMXG010000002.1"/>
</dbReference>
<organism evidence="3 4">
    <name type="scientific">Providencia stuartii</name>
    <dbReference type="NCBI Taxonomy" id="588"/>
    <lineage>
        <taxon>Bacteria</taxon>
        <taxon>Pseudomonadati</taxon>
        <taxon>Pseudomonadota</taxon>
        <taxon>Gammaproteobacteria</taxon>
        <taxon>Enterobacterales</taxon>
        <taxon>Morganellaceae</taxon>
        <taxon>Providencia</taxon>
    </lineage>
</organism>
<dbReference type="Pfam" id="PF16083">
    <property type="entry name" value="Phage_holin_3_3"/>
    <property type="match status" value="1"/>
</dbReference>
<keyword evidence="1" id="KW-0812">Transmembrane</keyword>
<dbReference type="EMBL" id="LVIE01000079">
    <property type="protein sequence ID" value="OHT25023.1"/>
    <property type="molecule type" value="Genomic_DNA"/>
</dbReference>
<dbReference type="GeneID" id="92279644"/>
<evidence type="ECO:0000256" key="1">
    <source>
        <dbReference type="SAM" id="Phobius"/>
    </source>
</evidence>
<evidence type="ECO:0000313" key="2">
    <source>
        <dbReference type="EMBL" id="EMJ5132905.1"/>
    </source>
</evidence>
<reference evidence="2" key="2">
    <citation type="submission" date="2024-02" db="EMBL/GenBank/DDBJ databases">
        <authorList>
            <consortium name="Clinical and Environmental Microbiology Branch: Whole genome sequencing antimicrobial resistance pathogens in the healthcare setting"/>
        </authorList>
    </citation>
    <scope>NUCLEOTIDE SEQUENCE</scope>
    <source>
        <strain evidence="2">2021GO-0154</strain>
    </source>
</reference>
<dbReference type="AlphaFoldDB" id="A0A1S1HUM5"/>
<feature type="transmembrane region" description="Helical" evidence="1">
    <location>
        <begin position="15"/>
        <end position="34"/>
    </location>
</feature>
<dbReference type="InterPro" id="IPR032126">
    <property type="entry name" value="LydA_holin"/>
</dbReference>
<proteinExistence type="predicted"/>
<dbReference type="EMBL" id="ABMABF030000002">
    <property type="protein sequence ID" value="EMJ5132905.1"/>
    <property type="molecule type" value="Genomic_DNA"/>
</dbReference>
<evidence type="ECO:0000313" key="3">
    <source>
        <dbReference type="EMBL" id="OHT25023.1"/>
    </source>
</evidence>
<dbReference type="Proteomes" id="UP000179588">
    <property type="component" value="Unassembled WGS sequence"/>
</dbReference>
<sequence>MAFKDPFNYYWAREILILVMILLGSIASYAYKMINGEKFSFWMLISQILVSIFAGAFVYLAAIYYQWSTEYAGGVAGIAGWSGAEFVKLIEKKLRRKIDDEK</sequence>
<keyword evidence="1" id="KW-0472">Membrane</keyword>
<gene>
    <name evidence="3" type="ORF">A3Q29_15670</name>
    <name evidence="2" type="ORF">RG298_000575</name>
</gene>
<keyword evidence="1" id="KW-1133">Transmembrane helix</keyword>
<reference evidence="3 4" key="1">
    <citation type="submission" date="2016-03" db="EMBL/GenBank/DDBJ databases">
        <title>Genome sequence of Providencia stuartii strain, isolated from the salivary glands of larval Lucilia sericata.</title>
        <authorList>
            <person name="Yuan Y."/>
            <person name="Zhang Y."/>
            <person name="Fu S."/>
            <person name="Crippen T.L."/>
            <person name="Visi D."/>
            <person name="Benbow M.E."/>
            <person name="Allen M."/>
            <person name="Tomberlin J.K."/>
            <person name="Sze S.-H."/>
            <person name="Tarone A.M."/>
        </authorList>
    </citation>
    <scope>NUCLEOTIDE SEQUENCE [LARGE SCALE GENOMIC DNA]</scope>
    <source>
        <strain evidence="3 4">Crippen</strain>
    </source>
</reference>
<keyword evidence="4" id="KW-1185">Reference proteome</keyword>
<comment type="caution">
    <text evidence="3">The sequence shown here is derived from an EMBL/GenBank/DDBJ whole genome shotgun (WGS) entry which is preliminary data.</text>
</comment>
<feature type="transmembrane region" description="Helical" evidence="1">
    <location>
        <begin position="41"/>
        <end position="65"/>
    </location>
</feature>
<evidence type="ECO:0000313" key="4">
    <source>
        <dbReference type="Proteomes" id="UP000179588"/>
    </source>
</evidence>
<protein>
    <submittedName>
        <fullName evidence="2 3">Holin</fullName>
    </submittedName>
</protein>
<name>A0A1S1HUM5_PROST</name>
<accession>A0A1S1HUM5</accession>